<dbReference type="InterPro" id="IPR009317">
    <property type="entry name" value="ChaB"/>
</dbReference>
<name>A0A481V7C5_9ABAC</name>
<dbReference type="InterPro" id="IPR037205">
    <property type="entry name" value="ChaB_sf"/>
</dbReference>
<proteinExistence type="predicted"/>
<protein>
    <recommendedName>
        <fullName evidence="3">ChaB-like protein</fullName>
    </recommendedName>
</protein>
<dbReference type="SUPFAM" id="SSF140376">
    <property type="entry name" value="ChaB-like"/>
    <property type="match status" value="1"/>
</dbReference>
<evidence type="ECO:0000256" key="1">
    <source>
        <dbReference type="SAM" id="MobiDB-lite"/>
    </source>
</evidence>
<reference evidence="2" key="1">
    <citation type="submission" date="2018-07" db="EMBL/GenBank/DDBJ databases">
        <title>A new Alphabaculovirus highly virulent isolated from Trichoplusia ni (TnSNPV).</title>
        <authorList>
            <person name="Bivian-Hernandez M.D.L.A."/>
            <person name="Del Rincon-Castro M.C."/>
            <person name="Ibarra J.E."/>
        </authorList>
    </citation>
    <scope>NUCLEOTIDE SEQUENCE</scope>
    <source>
        <strain evidence="2">LBIV-4</strain>
    </source>
</reference>
<organism evidence="2">
    <name type="scientific">Trichoplusia ni single nucleopolyhedrovirus</name>
    <dbReference type="NCBI Taxonomy" id="332054"/>
    <lineage>
        <taxon>Viruses</taxon>
        <taxon>Viruses incertae sedis</taxon>
        <taxon>Naldaviricetes</taxon>
        <taxon>Lefavirales</taxon>
        <taxon>Baculoviridae</taxon>
        <taxon>Alphabaculovirus</taxon>
        <taxon>Alphabaculovirus trini</taxon>
    </lineage>
</organism>
<feature type="region of interest" description="Disordered" evidence="1">
    <location>
        <begin position="63"/>
        <end position="91"/>
    </location>
</feature>
<dbReference type="Gene3D" id="1.10.1740.70">
    <property type="entry name" value="ChaB"/>
    <property type="match status" value="1"/>
</dbReference>
<accession>A0A481V7C5</accession>
<dbReference type="Pfam" id="PF06150">
    <property type="entry name" value="ChaB"/>
    <property type="match status" value="1"/>
</dbReference>
<feature type="compositionally biased region" description="Acidic residues" evidence="1">
    <location>
        <begin position="80"/>
        <end position="91"/>
    </location>
</feature>
<dbReference type="EMBL" id="MH577296">
    <property type="protein sequence ID" value="QBI90271.1"/>
    <property type="molecule type" value="Genomic_DNA"/>
</dbReference>
<sequence length="91" mass="10565">MYNNVTELPPSTYSLPYNGKRIFLKFFNRAYTKTKSEPISFKIAWQAVKRKYVHNKDGEWVARKDANDYDTTDTSSTSESESDSTSDYDTD</sequence>
<evidence type="ECO:0000313" key="2">
    <source>
        <dbReference type="EMBL" id="QBI90271.1"/>
    </source>
</evidence>
<evidence type="ECO:0008006" key="3">
    <source>
        <dbReference type="Google" id="ProtNLM"/>
    </source>
</evidence>